<reference evidence="2 3" key="1">
    <citation type="submission" date="2017-12" db="EMBL/GenBank/DDBJ databases">
        <title>Complete genome sequence of Spiroplasma floricola 23-6 (ATCC 29989).</title>
        <authorList>
            <person name="Tsai Y.-M."/>
            <person name="Wu P.-S."/>
            <person name="Lo W.-S."/>
            <person name="Kuo C.-H."/>
        </authorList>
    </citation>
    <scope>NUCLEOTIDE SEQUENCE [LARGE SCALE GENOMIC DNA]</scope>
    <source>
        <strain evidence="2 3">23-6</strain>
    </source>
</reference>
<keyword evidence="1" id="KW-1133">Transmembrane helix</keyword>
<dbReference type="RefSeq" id="WP_100916691.1">
    <property type="nucleotide sequence ID" value="NZ_CP025057.1"/>
</dbReference>
<feature type="transmembrane region" description="Helical" evidence="1">
    <location>
        <begin position="123"/>
        <end position="148"/>
    </location>
</feature>
<evidence type="ECO:0000313" key="3">
    <source>
        <dbReference type="Proteomes" id="UP000231823"/>
    </source>
</evidence>
<sequence length="229" mass="27551">MLSKIKLFNPKQTFSLLISYSLIVIYILFLLLYKNNSFLFANKVLINNFFLTCLLAYLFINLLSILLTIKNKEIDWRNFIKLYKKRVDSIFIFKVVLVVIPLVLFITIFFFKNKEIAESNNDQLVTIFILFSMNFILIVSLVIMMIIYKILKKRNPLIDFEPINFFIFDLPLFFIRRIRPIFKKETKKIIKQINKVFEFFNDYFIFLNYVFMKNKILLLIKKKSIIPLA</sequence>
<dbReference type="EMBL" id="CP025057">
    <property type="protein sequence ID" value="AUB31716.1"/>
    <property type="molecule type" value="Genomic_DNA"/>
</dbReference>
<name>A0A2K8SE25_9MOLU</name>
<accession>A0A2K8SE25</accession>
<feature type="transmembrane region" description="Helical" evidence="1">
    <location>
        <begin position="12"/>
        <end position="33"/>
    </location>
</feature>
<organism evidence="2 3">
    <name type="scientific">Spiroplasma floricola 23-6</name>
    <dbReference type="NCBI Taxonomy" id="1336749"/>
    <lineage>
        <taxon>Bacteria</taxon>
        <taxon>Bacillati</taxon>
        <taxon>Mycoplasmatota</taxon>
        <taxon>Mollicutes</taxon>
        <taxon>Entomoplasmatales</taxon>
        <taxon>Spiroplasmataceae</taxon>
        <taxon>Spiroplasma</taxon>
    </lineage>
</organism>
<evidence type="ECO:0000313" key="2">
    <source>
        <dbReference type="EMBL" id="AUB31716.1"/>
    </source>
</evidence>
<proteinExistence type="predicted"/>
<protein>
    <recommendedName>
        <fullName evidence="4">Transmembrane protein</fullName>
    </recommendedName>
</protein>
<gene>
    <name evidence="2" type="ORF">SFLOR_v1c06660</name>
</gene>
<dbReference type="KEGG" id="sfz:SFLOR_v1c06660"/>
<dbReference type="Proteomes" id="UP000231823">
    <property type="component" value="Chromosome"/>
</dbReference>
<evidence type="ECO:0000256" key="1">
    <source>
        <dbReference type="SAM" id="Phobius"/>
    </source>
</evidence>
<feature type="transmembrane region" description="Helical" evidence="1">
    <location>
        <begin position="45"/>
        <end position="69"/>
    </location>
</feature>
<evidence type="ECO:0008006" key="4">
    <source>
        <dbReference type="Google" id="ProtNLM"/>
    </source>
</evidence>
<keyword evidence="1" id="KW-0812">Transmembrane</keyword>
<dbReference type="AlphaFoldDB" id="A0A2K8SE25"/>
<keyword evidence="1" id="KW-0472">Membrane</keyword>
<feature type="transmembrane region" description="Helical" evidence="1">
    <location>
        <begin position="90"/>
        <end position="111"/>
    </location>
</feature>
<keyword evidence="3" id="KW-1185">Reference proteome</keyword>